<dbReference type="PANTHER" id="PTHR13031">
    <property type="entry name" value="RIBONUCLEASE P SUBUNIT P30"/>
    <property type="match status" value="1"/>
</dbReference>
<protein>
    <submittedName>
        <fullName evidence="5">PHP domain-like protein</fullName>
    </submittedName>
</protein>
<dbReference type="EMBL" id="ML005314">
    <property type="protein sequence ID" value="RKP19014.1"/>
    <property type="molecule type" value="Genomic_DNA"/>
</dbReference>
<dbReference type="InterPro" id="IPR002738">
    <property type="entry name" value="RNase_P_p30"/>
</dbReference>
<dbReference type="AlphaFoldDB" id="A0A4P9YHH7"/>
<evidence type="ECO:0000256" key="2">
    <source>
        <dbReference type="ARBA" id="ARBA00007331"/>
    </source>
</evidence>
<dbReference type="EMBL" id="ML005312">
    <property type="protein sequence ID" value="RKP19023.1"/>
    <property type="molecule type" value="Genomic_DNA"/>
</dbReference>
<comment type="subcellular location">
    <subcellularLocation>
        <location evidence="1">Nucleus</location>
    </subcellularLocation>
</comment>
<name>A0A4P9YHH7_ROZAC</name>
<evidence type="ECO:0000313" key="5">
    <source>
        <dbReference type="EMBL" id="RKP19017.1"/>
    </source>
</evidence>
<reference evidence="7" key="1">
    <citation type="journal article" date="2018" name="Nat. Microbiol.">
        <title>Leveraging single-cell genomics to expand the fungal tree of life.</title>
        <authorList>
            <person name="Ahrendt S.R."/>
            <person name="Quandt C.A."/>
            <person name="Ciobanu D."/>
            <person name="Clum A."/>
            <person name="Salamov A."/>
            <person name="Andreopoulos B."/>
            <person name="Cheng J.F."/>
            <person name="Woyke T."/>
            <person name="Pelin A."/>
            <person name="Henrissat B."/>
            <person name="Reynolds N.K."/>
            <person name="Benny G.L."/>
            <person name="Smith M.E."/>
            <person name="James T.Y."/>
            <person name="Grigoriev I.V."/>
        </authorList>
    </citation>
    <scope>NUCLEOTIDE SEQUENCE [LARGE SCALE GENOMIC DNA]</scope>
    <source>
        <strain evidence="7">CSF55</strain>
    </source>
</reference>
<dbReference type="Pfam" id="PF01876">
    <property type="entry name" value="RNase_P_p30"/>
    <property type="match status" value="1"/>
</dbReference>
<dbReference type="Gene3D" id="3.20.20.140">
    <property type="entry name" value="Metal-dependent hydrolases"/>
    <property type="match status" value="1"/>
</dbReference>
<organism evidence="5 7">
    <name type="scientific">Rozella allomycis (strain CSF55)</name>
    <dbReference type="NCBI Taxonomy" id="988480"/>
    <lineage>
        <taxon>Eukaryota</taxon>
        <taxon>Fungi</taxon>
        <taxon>Fungi incertae sedis</taxon>
        <taxon>Cryptomycota</taxon>
        <taxon>Cryptomycota incertae sedis</taxon>
        <taxon>Rozella</taxon>
    </lineage>
</organism>
<dbReference type="GO" id="GO:0008033">
    <property type="term" value="P:tRNA processing"/>
    <property type="evidence" value="ECO:0007669"/>
    <property type="project" value="UniProtKB-KW"/>
</dbReference>
<evidence type="ECO:0000256" key="3">
    <source>
        <dbReference type="ARBA" id="ARBA00022694"/>
    </source>
</evidence>
<dbReference type="PANTHER" id="PTHR13031:SF0">
    <property type="entry name" value="RIBONUCLEASE P PROTEIN SUBUNIT P30"/>
    <property type="match status" value="1"/>
</dbReference>
<evidence type="ECO:0000313" key="4">
    <source>
        <dbReference type="EMBL" id="RKP19014.1"/>
    </source>
</evidence>
<dbReference type="GO" id="GO:0003723">
    <property type="term" value="F:RNA binding"/>
    <property type="evidence" value="ECO:0007669"/>
    <property type="project" value="TreeGrafter"/>
</dbReference>
<dbReference type="EMBL" id="ML005313">
    <property type="protein sequence ID" value="RKP19017.1"/>
    <property type="molecule type" value="Genomic_DNA"/>
</dbReference>
<evidence type="ECO:0000313" key="6">
    <source>
        <dbReference type="EMBL" id="RKP19023.1"/>
    </source>
</evidence>
<reference evidence="5" key="2">
    <citation type="submission" date="2018-08" db="EMBL/GenBank/DDBJ databases">
        <title>Leveraging single-cell genomics to expand the Fungal Tree of Life.</title>
        <authorList>
            <consortium name="DOE Joint Genome Institute"/>
            <person name="Ahrendt S.R."/>
            <person name="Quandt C.A."/>
            <person name="Ciobanu D."/>
            <person name="Clum A."/>
            <person name="Salamov A."/>
            <person name="Andreopoulos B."/>
            <person name="Cheng J.-F."/>
            <person name="Woyke T."/>
            <person name="Pelin A."/>
            <person name="Henrissat B."/>
            <person name="Reynolds N."/>
            <person name="Benny G.L."/>
            <person name="Smith M.E."/>
            <person name="James T.Y."/>
            <person name="Grigoriev I.V."/>
        </authorList>
    </citation>
    <scope>NUCLEOTIDE SEQUENCE</scope>
    <source>
        <strain evidence="5">CSF55</strain>
    </source>
</reference>
<evidence type="ECO:0000313" key="7">
    <source>
        <dbReference type="Proteomes" id="UP000281549"/>
    </source>
</evidence>
<accession>A0A4P9YHH7</accession>
<comment type="similarity">
    <text evidence="2">Belongs to the eukaryotic/archaeal RNase P protein component 3 family.</text>
</comment>
<gene>
    <name evidence="6" type="ORF">ROZALSC1DRAFT_14509</name>
    <name evidence="5" type="ORF">ROZALSC1DRAFT_14512</name>
    <name evidence="4" type="ORF">ROZALSC1DRAFT_14519</name>
</gene>
<sequence length="112" mass="12659">NVLVKQYDILSVQPTTEKAFMSVCSNVDFDILSLDMSNRISFLVKHKQAKQLHEKKVQIEITYTSNLDDIQKRYALSNAMQLVRSSGGKNIIFSSGTLDSFKLRGPEDVSNM</sequence>
<dbReference type="InterPro" id="IPR016195">
    <property type="entry name" value="Pol/histidinol_Pase-like"/>
</dbReference>
<dbReference type="GO" id="GO:0005655">
    <property type="term" value="C:nucleolar ribonuclease P complex"/>
    <property type="evidence" value="ECO:0007669"/>
    <property type="project" value="TreeGrafter"/>
</dbReference>
<proteinExistence type="inferred from homology"/>
<feature type="non-terminal residue" evidence="5">
    <location>
        <position position="1"/>
    </location>
</feature>
<keyword evidence="3" id="KW-0819">tRNA processing</keyword>
<evidence type="ECO:0000256" key="1">
    <source>
        <dbReference type="ARBA" id="ARBA00004123"/>
    </source>
</evidence>
<dbReference type="SUPFAM" id="SSF89550">
    <property type="entry name" value="PHP domain-like"/>
    <property type="match status" value="1"/>
</dbReference>
<dbReference type="Proteomes" id="UP000281549">
    <property type="component" value="Unassembled WGS sequence"/>
</dbReference>